<evidence type="ECO:0000313" key="3">
    <source>
        <dbReference type="Proteomes" id="UP000008068"/>
    </source>
</evidence>
<feature type="compositionally biased region" description="Basic and acidic residues" evidence="1">
    <location>
        <begin position="107"/>
        <end position="120"/>
    </location>
</feature>
<feature type="region of interest" description="Disordered" evidence="1">
    <location>
        <begin position="91"/>
        <end position="120"/>
    </location>
</feature>
<dbReference type="Proteomes" id="UP000008068">
    <property type="component" value="Unassembled WGS sequence"/>
</dbReference>
<name>G0NEV2_CAEBE</name>
<gene>
    <name evidence="2" type="ORF">CAEBREN_16847</name>
</gene>
<proteinExistence type="predicted"/>
<organism evidence="3">
    <name type="scientific">Caenorhabditis brenneri</name>
    <name type="common">Nematode worm</name>
    <dbReference type="NCBI Taxonomy" id="135651"/>
    <lineage>
        <taxon>Eukaryota</taxon>
        <taxon>Metazoa</taxon>
        <taxon>Ecdysozoa</taxon>
        <taxon>Nematoda</taxon>
        <taxon>Chromadorea</taxon>
        <taxon>Rhabditida</taxon>
        <taxon>Rhabditina</taxon>
        <taxon>Rhabditomorpha</taxon>
        <taxon>Rhabditoidea</taxon>
        <taxon>Rhabditidae</taxon>
        <taxon>Peloderinae</taxon>
        <taxon>Caenorhabditis</taxon>
    </lineage>
</organism>
<accession>G0NEV2</accession>
<dbReference type="AlphaFoldDB" id="G0NEV2"/>
<feature type="compositionally biased region" description="Acidic residues" evidence="1">
    <location>
        <begin position="22"/>
        <end position="33"/>
    </location>
</feature>
<dbReference type="eggNOG" id="ENOG502TJA3">
    <property type="taxonomic scope" value="Eukaryota"/>
</dbReference>
<evidence type="ECO:0000313" key="2">
    <source>
        <dbReference type="EMBL" id="EGT59037.1"/>
    </source>
</evidence>
<keyword evidence="3" id="KW-1185">Reference proteome</keyword>
<evidence type="ECO:0000256" key="1">
    <source>
        <dbReference type="SAM" id="MobiDB-lite"/>
    </source>
</evidence>
<dbReference type="InParanoid" id="G0NEV2"/>
<reference evidence="3" key="1">
    <citation type="submission" date="2011-07" db="EMBL/GenBank/DDBJ databases">
        <authorList>
            <consortium name="Caenorhabditis brenneri Sequencing and Analysis Consortium"/>
            <person name="Wilson R.K."/>
        </authorList>
    </citation>
    <scope>NUCLEOTIDE SEQUENCE [LARGE SCALE GENOMIC DNA]</scope>
    <source>
        <strain evidence="3">PB2801</strain>
    </source>
</reference>
<dbReference type="EMBL" id="GL379874">
    <property type="protein sequence ID" value="EGT59037.1"/>
    <property type="molecule type" value="Genomic_DNA"/>
</dbReference>
<dbReference type="HOGENOM" id="CLU_2051734_0_0_1"/>
<dbReference type="OMA" id="GENLRCE"/>
<protein>
    <submittedName>
        <fullName evidence="2">Uncharacterized protein</fullName>
    </submittedName>
</protein>
<sequence length="120" mass="13746">MSRQSTLAQYGLDISITPISSDYEDSDNEDKENDDPTEKTMKPQELLQLAVKKRWELSKRCGENLRCELFQTRLIVNLAMHIEKSKKIFTFDQGPTAKPSPSVPAQEFKEPAPKRFKDGN</sequence>
<feature type="region of interest" description="Disordered" evidence="1">
    <location>
        <begin position="18"/>
        <end position="42"/>
    </location>
</feature>